<dbReference type="AlphaFoldDB" id="A0A7S2QQZ2"/>
<keyword evidence="1" id="KW-0067">ATP-binding</keyword>
<dbReference type="InterPro" id="IPR023610">
    <property type="entry name" value="PInositol-4/5-P-5/4-kinase"/>
</dbReference>
<sequence length="153" mass="17489">MTDLGDMIEVGPEKREKLIETIRKDADFCRRQMILDYSLLVGIHYKPDTSAPKVETNYDSFFVQPTSRSVAAAMASAEENKPFYRRDMGGMLSVDGEKLYYMGIIDVLTKWNTVKRVEHSVKSVNRRQAAGVSCVHPDPYAERFVEFISERIS</sequence>
<dbReference type="InterPro" id="IPR027483">
    <property type="entry name" value="PInositol-4-P-4/5-kinase_C_sf"/>
</dbReference>
<protein>
    <recommendedName>
        <fullName evidence="2">PIPK domain-containing protein</fullName>
    </recommendedName>
</protein>
<reference evidence="3" key="1">
    <citation type="submission" date="2021-01" db="EMBL/GenBank/DDBJ databases">
        <authorList>
            <person name="Corre E."/>
            <person name="Pelletier E."/>
            <person name="Niang G."/>
            <person name="Scheremetjew M."/>
            <person name="Finn R."/>
            <person name="Kale V."/>
            <person name="Holt S."/>
            <person name="Cochrane G."/>
            <person name="Meng A."/>
            <person name="Brown T."/>
            <person name="Cohen L."/>
        </authorList>
    </citation>
    <scope>NUCLEOTIDE SEQUENCE</scope>
    <source>
        <strain evidence="3">Grappler Inlet BC</strain>
    </source>
</reference>
<dbReference type="SUPFAM" id="SSF56104">
    <property type="entry name" value="SAICAR synthase-like"/>
    <property type="match status" value="1"/>
</dbReference>
<evidence type="ECO:0000256" key="1">
    <source>
        <dbReference type="PROSITE-ProRule" id="PRU00781"/>
    </source>
</evidence>
<gene>
    <name evidence="3" type="ORF">LABB0372_LOCUS785</name>
</gene>
<evidence type="ECO:0000259" key="2">
    <source>
        <dbReference type="PROSITE" id="PS51455"/>
    </source>
</evidence>
<proteinExistence type="predicted"/>
<feature type="domain" description="PIPK" evidence="2">
    <location>
        <begin position="1"/>
        <end position="152"/>
    </location>
</feature>
<keyword evidence="1" id="KW-0808">Transferase</keyword>
<dbReference type="EMBL" id="HBHB01001664">
    <property type="protein sequence ID" value="CAD9649408.1"/>
    <property type="molecule type" value="Transcribed_RNA"/>
</dbReference>
<evidence type="ECO:0000313" key="3">
    <source>
        <dbReference type="EMBL" id="CAD9649408.1"/>
    </source>
</evidence>
<dbReference type="GO" id="GO:0046854">
    <property type="term" value="P:phosphatidylinositol phosphate biosynthetic process"/>
    <property type="evidence" value="ECO:0007669"/>
    <property type="project" value="TreeGrafter"/>
</dbReference>
<dbReference type="Pfam" id="PF01504">
    <property type="entry name" value="PIP5K"/>
    <property type="match status" value="1"/>
</dbReference>
<organism evidence="3">
    <name type="scientific">Lankesteria abbotti</name>
    <dbReference type="NCBI Taxonomy" id="340204"/>
    <lineage>
        <taxon>Eukaryota</taxon>
        <taxon>Sar</taxon>
        <taxon>Alveolata</taxon>
        <taxon>Apicomplexa</taxon>
        <taxon>Conoidasida</taxon>
        <taxon>Gregarinasina</taxon>
        <taxon>Eugregarinorida</taxon>
        <taxon>Lecudinidae</taxon>
        <taxon>Lankesteria</taxon>
    </lineage>
</organism>
<dbReference type="GO" id="GO:0005886">
    <property type="term" value="C:plasma membrane"/>
    <property type="evidence" value="ECO:0007669"/>
    <property type="project" value="TreeGrafter"/>
</dbReference>
<dbReference type="Gene3D" id="3.30.810.10">
    <property type="entry name" value="2-Layer Sandwich"/>
    <property type="match status" value="1"/>
</dbReference>
<keyword evidence="1" id="KW-0547">Nucleotide-binding</keyword>
<dbReference type="PANTHER" id="PTHR23086:SF8">
    <property type="entry name" value="PHOSPHATIDYLINOSITOL 5-PHOSPHATE 4-KINASE, ISOFORM A"/>
    <property type="match status" value="1"/>
</dbReference>
<dbReference type="PANTHER" id="PTHR23086">
    <property type="entry name" value="PHOSPHATIDYLINOSITOL-4-PHOSPHATE 5-KINASE"/>
    <property type="match status" value="1"/>
</dbReference>
<name>A0A7S2QQZ2_9APIC</name>
<keyword evidence="1" id="KW-0418">Kinase</keyword>
<accession>A0A7S2QQZ2</accession>
<dbReference type="GO" id="GO:0005524">
    <property type="term" value="F:ATP binding"/>
    <property type="evidence" value="ECO:0007669"/>
    <property type="project" value="UniProtKB-UniRule"/>
</dbReference>
<dbReference type="InterPro" id="IPR002498">
    <property type="entry name" value="PInositol-4-P-4/5-kinase_core"/>
</dbReference>
<dbReference type="PROSITE" id="PS51455">
    <property type="entry name" value="PIPK"/>
    <property type="match status" value="1"/>
</dbReference>
<dbReference type="GO" id="GO:0016308">
    <property type="term" value="F:1-phosphatidylinositol-4-phosphate 5-kinase activity"/>
    <property type="evidence" value="ECO:0007669"/>
    <property type="project" value="TreeGrafter"/>
</dbReference>